<feature type="transmembrane region" description="Helical" evidence="1">
    <location>
        <begin position="21"/>
        <end position="46"/>
    </location>
</feature>
<keyword evidence="1" id="KW-0472">Membrane</keyword>
<dbReference type="Proteomes" id="UP000294535">
    <property type="component" value="Unassembled WGS sequence"/>
</dbReference>
<protein>
    <submittedName>
        <fullName evidence="2">Uncharacterized protein</fullName>
    </submittedName>
</protein>
<feature type="transmembrane region" description="Helical" evidence="1">
    <location>
        <begin position="66"/>
        <end position="88"/>
    </location>
</feature>
<comment type="caution">
    <text evidence="2">The sequence shown here is derived from an EMBL/GenBank/DDBJ whole genome shotgun (WGS) entry which is preliminary data.</text>
</comment>
<keyword evidence="1" id="KW-0812">Transmembrane</keyword>
<evidence type="ECO:0000256" key="1">
    <source>
        <dbReference type="SAM" id="Phobius"/>
    </source>
</evidence>
<dbReference type="AlphaFoldDB" id="A0A4R6T4J0"/>
<proteinExistence type="predicted"/>
<keyword evidence="1" id="KW-1133">Transmembrane helix</keyword>
<gene>
    <name evidence="2" type="ORF">DFQ04_2784</name>
</gene>
<evidence type="ECO:0000313" key="3">
    <source>
        <dbReference type="Proteomes" id="UP000294535"/>
    </source>
</evidence>
<dbReference type="RefSeq" id="WP_133556774.1">
    <property type="nucleotide sequence ID" value="NZ_SNYF01000007.1"/>
</dbReference>
<sequence>MKKPEQELAEIKAMMERSTRFLSLSGLSGILAGIYALIGAGMLWYWIYSPASLGAVESQLLSTREILNLGLLTGLAVLILALGSAYLLSQKKSKKNAQKFWSPAGKRFFSALFIPVFAGGLFSFALIHEGYFHFLAASTLTFYGLGLFNASHFTLSEIKNLGLGQVILGLIAAFHPEYGLILWALGFGVLHVIYGSMMYYKYDR</sequence>
<evidence type="ECO:0000313" key="2">
    <source>
        <dbReference type="EMBL" id="TDQ16662.1"/>
    </source>
</evidence>
<organism evidence="2 3">
    <name type="scientific">Algoriphagus boseongensis</name>
    <dbReference type="NCBI Taxonomy" id="1442587"/>
    <lineage>
        <taxon>Bacteria</taxon>
        <taxon>Pseudomonadati</taxon>
        <taxon>Bacteroidota</taxon>
        <taxon>Cytophagia</taxon>
        <taxon>Cytophagales</taxon>
        <taxon>Cyclobacteriaceae</taxon>
        <taxon>Algoriphagus</taxon>
    </lineage>
</organism>
<dbReference type="EMBL" id="SNYF01000007">
    <property type="protein sequence ID" value="TDQ16662.1"/>
    <property type="molecule type" value="Genomic_DNA"/>
</dbReference>
<accession>A0A4R6T4J0</accession>
<keyword evidence="3" id="KW-1185">Reference proteome</keyword>
<feature type="transmembrane region" description="Helical" evidence="1">
    <location>
        <begin position="108"/>
        <end position="127"/>
    </location>
</feature>
<reference evidence="2 3" key="1">
    <citation type="submission" date="2019-03" db="EMBL/GenBank/DDBJ databases">
        <title>Genomic Encyclopedia of Type Strains, Phase III (KMG-III): the genomes of soil and plant-associated and newly described type strains.</title>
        <authorList>
            <person name="Whitman W."/>
        </authorList>
    </citation>
    <scope>NUCLEOTIDE SEQUENCE [LARGE SCALE GENOMIC DNA]</scope>
    <source>
        <strain evidence="2 3">CECT 8446</strain>
    </source>
</reference>
<dbReference type="OrthoDB" id="1120881at2"/>
<name>A0A4R6T4J0_9BACT</name>
<feature type="transmembrane region" description="Helical" evidence="1">
    <location>
        <begin position="133"/>
        <end position="151"/>
    </location>
</feature>